<protein>
    <submittedName>
        <fullName evidence="2">Uncharacterized protein</fullName>
    </submittedName>
</protein>
<organism evidence="2 3">
    <name type="scientific">Ancylobacter polymorphus</name>
    <dbReference type="NCBI Taxonomy" id="223390"/>
    <lineage>
        <taxon>Bacteria</taxon>
        <taxon>Pseudomonadati</taxon>
        <taxon>Pseudomonadota</taxon>
        <taxon>Alphaproteobacteria</taxon>
        <taxon>Hyphomicrobiales</taxon>
        <taxon>Xanthobacteraceae</taxon>
        <taxon>Ancylobacter</taxon>
    </lineage>
</organism>
<gene>
    <name evidence="2" type="ORF">J2S75_004352</name>
</gene>
<proteinExistence type="predicted"/>
<dbReference type="RefSeq" id="WP_307023223.1">
    <property type="nucleotide sequence ID" value="NZ_JAUSUI010000013.1"/>
</dbReference>
<evidence type="ECO:0000256" key="1">
    <source>
        <dbReference type="SAM" id="MobiDB-lite"/>
    </source>
</evidence>
<name>A0ABU0BHI2_9HYPH</name>
<dbReference type="Proteomes" id="UP001224682">
    <property type="component" value="Unassembled WGS sequence"/>
</dbReference>
<accession>A0ABU0BHI2</accession>
<reference evidence="2 3" key="1">
    <citation type="submission" date="2023-07" db="EMBL/GenBank/DDBJ databases">
        <title>Genomic Encyclopedia of Type Strains, Phase IV (KMG-IV): sequencing the most valuable type-strain genomes for metagenomic binning, comparative biology and taxonomic classification.</title>
        <authorList>
            <person name="Goeker M."/>
        </authorList>
    </citation>
    <scope>NUCLEOTIDE SEQUENCE [LARGE SCALE GENOMIC DNA]</scope>
    <source>
        <strain evidence="2 3">DSM 2457</strain>
    </source>
</reference>
<evidence type="ECO:0000313" key="2">
    <source>
        <dbReference type="EMBL" id="MDQ0305300.1"/>
    </source>
</evidence>
<comment type="caution">
    <text evidence="2">The sequence shown here is derived from an EMBL/GenBank/DDBJ whole genome shotgun (WGS) entry which is preliminary data.</text>
</comment>
<feature type="region of interest" description="Disordered" evidence="1">
    <location>
        <begin position="75"/>
        <end position="109"/>
    </location>
</feature>
<sequence>MAQHDDQFWMVYGLGQRPPAVRHPTEQSAADEAKRLARLNPGIRFYVLEPVSVSVKQDIETVDLRAHKSSVEIKHPLSPTEKASVSKTMNALFGRQPRKAAETDDGIPF</sequence>
<keyword evidence="3" id="KW-1185">Reference proteome</keyword>
<dbReference type="EMBL" id="JAUSUI010000013">
    <property type="protein sequence ID" value="MDQ0305300.1"/>
    <property type="molecule type" value="Genomic_DNA"/>
</dbReference>
<evidence type="ECO:0000313" key="3">
    <source>
        <dbReference type="Proteomes" id="UP001224682"/>
    </source>
</evidence>